<dbReference type="Pfam" id="PF00560">
    <property type="entry name" value="LRR_1"/>
    <property type="match status" value="11"/>
</dbReference>
<dbReference type="EMBL" id="WHWC01000006">
    <property type="protein sequence ID" value="KAG8381050.1"/>
    <property type="molecule type" value="Genomic_DNA"/>
</dbReference>
<comment type="caution">
    <text evidence="14">The sequence shown here is derived from an EMBL/GenBank/DDBJ whole genome shotgun (WGS) entry which is preliminary data.</text>
</comment>
<comment type="similarity">
    <text evidence="2">Belongs to the RLP family.</text>
</comment>
<dbReference type="GO" id="GO:0005886">
    <property type="term" value="C:plasma membrane"/>
    <property type="evidence" value="ECO:0007669"/>
    <property type="project" value="UniProtKB-SubCell"/>
</dbReference>
<dbReference type="AlphaFoldDB" id="A0AAV6XI01"/>
<evidence type="ECO:0000256" key="9">
    <source>
        <dbReference type="ARBA" id="ARBA00023136"/>
    </source>
</evidence>
<dbReference type="GO" id="GO:0051707">
    <property type="term" value="P:response to other organism"/>
    <property type="evidence" value="ECO:0007669"/>
    <property type="project" value="UniProtKB-ARBA"/>
</dbReference>
<dbReference type="FunFam" id="3.80.10.10:FF:000095">
    <property type="entry name" value="LRR receptor-like serine/threonine-protein kinase GSO1"/>
    <property type="match status" value="2"/>
</dbReference>
<dbReference type="GO" id="GO:0006952">
    <property type="term" value="P:defense response"/>
    <property type="evidence" value="ECO:0007669"/>
    <property type="project" value="UniProtKB-ARBA"/>
</dbReference>
<evidence type="ECO:0000256" key="5">
    <source>
        <dbReference type="ARBA" id="ARBA00022692"/>
    </source>
</evidence>
<evidence type="ECO:0000259" key="13">
    <source>
        <dbReference type="Pfam" id="PF08263"/>
    </source>
</evidence>
<dbReference type="InterPro" id="IPR032675">
    <property type="entry name" value="LRR_dom_sf"/>
</dbReference>
<keyword evidence="4" id="KW-0433">Leucine-rich repeat</keyword>
<evidence type="ECO:0000313" key="15">
    <source>
        <dbReference type="Proteomes" id="UP000826271"/>
    </source>
</evidence>
<keyword evidence="6 12" id="KW-0732">Signal</keyword>
<dbReference type="InterPro" id="IPR046956">
    <property type="entry name" value="RLP23-like"/>
</dbReference>
<keyword evidence="5 11" id="KW-0812">Transmembrane</keyword>
<dbReference type="FunFam" id="3.80.10.10:FF:000129">
    <property type="entry name" value="Leucine-rich repeat receptor-like kinase"/>
    <property type="match status" value="1"/>
</dbReference>
<evidence type="ECO:0000313" key="14">
    <source>
        <dbReference type="EMBL" id="KAG8381050.1"/>
    </source>
</evidence>
<evidence type="ECO:0000256" key="7">
    <source>
        <dbReference type="ARBA" id="ARBA00022737"/>
    </source>
</evidence>
<evidence type="ECO:0000256" key="8">
    <source>
        <dbReference type="ARBA" id="ARBA00022989"/>
    </source>
</evidence>
<comment type="subcellular location">
    <subcellularLocation>
        <location evidence="1">Cell membrane</location>
        <topology evidence="1">Single-pass type I membrane protein</topology>
    </subcellularLocation>
</comment>
<dbReference type="PANTHER" id="PTHR48063:SF98">
    <property type="entry name" value="LRR RECEPTOR-LIKE SERINE_THREONINE-PROTEIN KINASE FLS2"/>
    <property type="match status" value="1"/>
</dbReference>
<dbReference type="PROSITE" id="PS51450">
    <property type="entry name" value="LRR"/>
    <property type="match status" value="2"/>
</dbReference>
<evidence type="ECO:0000256" key="10">
    <source>
        <dbReference type="ARBA" id="ARBA00023180"/>
    </source>
</evidence>
<keyword evidence="15" id="KW-1185">Reference proteome</keyword>
<keyword evidence="7" id="KW-0677">Repeat</keyword>
<feature type="signal peptide" evidence="12">
    <location>
        <begin position="1"/>
        <end position="24"/>
    </location>
</feature>
<evidence type="ECO:0000256" key="1">
    <source>
        <dbReference type="ARBA" id="ARBA00004251"/>
    </source>
</evidence>
<keyword evidence="3" id="KW-1003">Cell membrane</keyword>
<name>A0AAV6XI01_9LAMI</name>
<sequence length="964" mass="107882">MEISVSLLFLIITVVCNLFCNSLSDVICLESERTALLMFKNDLDDPSGRLSSWTGLDCCEWDGIICDVLTGHVRDIRIHNLGGKLSPSLINIKNLAHLDLSRNNFGGAQIPSFIGSLNYLQYLDLSESGFEGIIPHHIGNLSSLEYLNVGDHFGSKLIVTNMQWLSNLSSLKYLDMTGVNLSEPSDWLQVINNLHSLVDLRLSRCRLTLFTSIDVVDFTSLRVLDLSGNDFNSLVPYWIRSLGNLVHLDLSDCGFYNRIPFALQNMTKLEYLNLSSNNFNSTIPDWFSRFVDLEVLNIADNLIEGEIQGLLGNLTSLVSLDLSHNRLEGILPKSLANLCRLEEIYLSGNRFSGDIQVFQGCITKSLRFLYLGSNKFSGELPSNIGDFVKLKKLDIVDNNITGTLPEEFGQLQELEYFVASLNSLEGVVSEEHFRNLSRLKIFRANGNKFSFKPNRKWVPPFQLTGLSLRKWDLGPEFPLWIKHMRNLNYLSLAQTGIIDSIPAWFWNRTSKLSHLNLSSNQIYGQIPSLLNLGFDGNVGVDLKCNRISGPIPPISPNISILVLSSNLFSGSLRDFLCNDVVQENRLEILNLGNNRLSGEIPECWMKWPSMRVLRLEGNNLTGKIPSSIGFLTRLQSLHLRLNNLSGILPFSLQKCVDLLLLDLGRNNLTGKIPVWINKLSKLIVLNLRLNELSGNIPQELCHLNSIQTLDLAGNHLSGKIPRCFNNFSVMAGKQQASDHIYYSVEDTFGGVPDSQFLVLKGRFREYSSTLQLVMTLDLSDNVLSGSIPIEITRLIRLQALNLSRNSLNGNIPDSIADIGFLESLDISKSWLSGEIPQSISRLTFLSHLNLSYNNLTGRIPTGTQLQGFDTSSFIGNGLCGPPLSGKCDENEETLSTEDEEERDGSLLRGERFGVFLSVVLGFVFGFVGVVGPLILNISWRTTYFRLLNSIGNYIYYVLVKTFLR</sequence>
<evidence type="ECO:0000256" key="3">
    <source>
        <dbReference type="ARBA" id="ARBA00022475"/>
    </source>
</evidence>
<dbReference type="SUPFAM" id="SSF52058">
    <property type="entry name" value="L domain-like"/>
    <property type="match status" value="3"/>
</dbReference>
<dbReference type="Gene3D" id="3.80.10.10">
    <property type="entry name" value="Ribonuclease Inhibitor"/>
    <property type="match status" value="3"/>
</dbReference>
<feature type="transmembrane region" description="Helical" evidence="11">
    <location>
        <begin position="912"/>
        <end position="935"/>
    </location>
</feature>
<evidence type="ECO:0000256" key="6">
    <source>
        <dbReference type="ARBA" id="ARBA00022729"/>
    </source>
</evidence>
<feature type="chain" id="PRO_5043417388" description="Leucine-rich repeat-containing N-terminal plant-type domain-containing protein" evidence="12">
    <location>
        <begin position="25"/>
        <end position="964"/>
    </location>
</feature>
<evidence type="ECO:0000256" key="11">
    <source>
        <dbReference type="SAM" id="Phobius"/>
    </source>
</evidence>
<evidence type="ECO:0000256" key="12">
    <source>
        <dbReference type="SAM" id="SignalP"/>
    </source>
</evidence>
<evidence type="ECO:0000256" key="2">
    <source>
        <dbReference type="ARBA" id="ARBA00009592"/>
    </source>
</evidence>
<gene>
    <name evidence="14" type="ORF">BUALT_Bualt06G0080800</name>
</gene>
<protein>
    <recommendedName>
        <fullName evidence="13">Leucine-rich repeat-containing N-terminal plant-type domain-containing protein</fullName>
    </recommendedName>
</protein>
<dbReference type="InterPro" id="IPR013210">
    <property type="entry name" value="LRR_N_plant-typ"/>
</dbReference>
<keyword evidence="8 11" id="KW-1133">Transmembrane helix</keyword>
<dbReference type="Proteomes" id="UP000826271">
    <property type="component" value="Unassembled WGS sequence"/>
</dbReference>
<dbReference type="InterPro" id="IPR001611">
    <property type="entry name" value="Leu-rich_rpt"/>
</dbReference>
<keyword evidence="10" id="KW-0325">Glycoprotein</keyword>
<dbReference type="FunFam" id="3.80.10.10:FF:000111">
    <property type="entry name" value="LRR receptor-like serine/threonine-protein kinase ERECTA"/>
    <property type="match status" value="1"/>
</dbReference>
<feature type="domain" description="Leucine-rich repeat-containing N-terminal plant-type" evidence="13">
    <location>
        <begin position="30"/>
        <end position="67"/>
    </location>
</feature>
<evidence type="ECO:0000256" key="4">
    <source>
        <dbReference type="ARBA" id="ARBA00022614"/>
    </source>
</evidence>
<organism evidence="14 15">
    <name type="scientific">Buddleja alternifolia</name>
    <dbReference type="NCBI Taxonomy" id="168488"/>
    <lineage>
        <taxon>Eukaryota</taxon>
        <taxon>Viridiplantae</taxon>
        <taxon>Streptophyta</taxon>
        <taxon>Embryophyta</taxon>
        <taxon>Tracheophyta</taxon>
        <taxon>Spermatophyta</taxon>
        <taxon>Magnoliopsida</taxon>
        <taxon>eudicotyledons</taxon>
        <taxon>Gunneridae</taxon>
        <taxon>Pentapetalae</taxon>
        <taxon>asterids</taxon>
        <taxon>lamiids</taxon>
        <taxon>Lamiales</taxon>
        <taxon>Scrophulariaceae</taxon>
        <taxon>Buddlejeae</taxon>
        <taxon>Buddleja</taxon>
    </lineage>
</organism>
<keyword evidence="9 11" id="KW-0472">Membrane</keyword>
<reference evidence="14" key="1">
    <citation type="submission" date="2019-10" db="EMBL/GenBank/DDBJ databases">
        <authorList>
            <person name="Zhang R."/>
            <person name="Pan Y."/>
            <person name="Wang J."/>
            <person name="Ma R."/>
            <person name="Yu S."/>
        </authorList>
    </citation>
    <scope>NUCLEOTIDE SEQUENCE</scope>
    <source>
        <strain evidence="14">LA-IB0</strain>
        <tissue evidence="14">Leaf</tissue>
    </source>
</reference>
<dbReference type="PRINTS" id="PR00019">
    <property type="entry name" value="LEURICHRPT"/>
</dbReference>
<dbReference type="Pfam" id="PF08263">
    <property type="entry name" value="LRRNT_2"/>
    <property type="match status" value="1"/>
</dbReference>
<accession>A0AAV6XI01</accession>
<dbReference type="SMART" id="SM00369">
    <property type="entry name" value="LRR_TYP"/>
    <property type="match status" value="10"/>
</dbReference>
<dbReference type="Pfam" id="PF13855">
    <property type="entry name" value="LRR_8"/>
    <property type="match status" value="3"/>
</dbReference>
<proteinExistence type="inferred from homology"/>
<dbReference type="InterPro" id="IPR003591">
    <property type="entry name" value="Leu-rich_rpt_typical-subtyp"/>
</dbReference>
<dbReference type="PANTHER" id="PTHR48063">
    <property type="entry name" value="LRR RECEPTOR-LIKE KINASE"/>
    <property type="match status" value="1"/>
</dbReference>